<evidence type="ECO:0000259" key="7">
    <source>
        <dbReference type="Pfam" id="PF00441"/>
    </source>
</evidence>
<feature type="domain" description="Acyl-CoA oxidase/dehydrogenase middle" evidence="8">
    <location>
        <begin position="123"/>
        <end position="216"/>
    </location>
</feature>
<dbReference type="PANTHER" id="PTHR43884:SF12">
    <property type="entry name" value="ISOVALERYL-COA DEHYDROGENASE, MITOCHONDRIAL-RELATED"/>
    <property type="match status" value="1"/>
</dbReference>
<evidence type="ECO:0000256" key="2">
    <source>
        <dbReference type="ARBA" id="ARBA00009347"/>
    </source>
</evidence>
<evidence type="ECO:0000259" key="9">
    <source>
        <dbReference type="Pfam" id="PF02771"/>
    </source>
</evidence>
<feature type="domain" description="Acyl-CoA dehydrogenase/oxidase N-terminal" evidence="9">
    <location>
        <begin position="6"/>
        <end position="119"/>
    </location>
</feature>
<protein>
    <submittedName>
        <fullName evidence="10">Alkylation response protein AidB-like acyl-CoA dehydrogenase</fullName>
    </submittedName>
</protein>
<proteinExistence type="inferred from homology"/>
<comment type="cofactor">
    <cofactor evidence="1 6">
        <name>FAD</name>
        <dbReference type="ChEBI" id="CHEBI:57692"/>
    </cofactor>
</comment>
<dbReference type="SUPFAM" id="SSF47203">
    <property type="entry name" value="Acyl-CoA dehydrogenase C-terminal domain-like"/>
    <property type="match status" value="1"/>
</dbReference>
<dbReference type="Proteomes" id="UP000580474">
    <property type="component" value="Unassembled WGS sequence"/>
</dbReference>
<dbReference type="AlphaFoldDB" id="A0A840NFW1"/>
<dbReference type="InterPro" id="IPR036250">
    <property type="entry name" value="AcylCo_DH-like_C"/>
</dbReference>
<keyword evidence="3 6" id="KW-0285">Flavoprotein</keyword>
<dbReference type="InterPro" id="IPR006091">
    <property type="entry name" value="Acyl-CoA_Oxase/DH_mid-dom"/>
</dbReference>
<evidence type="ECO:0000313" key="10">
    <source>
        <dbReference type="EMBL" id="MBB5069143.1"/>
    </source>
</evidence>
<dbReference type="InterPro" id="IPR013786">
    <property type="entry name" value="AcylCoA_DH/ox_N"/>
</dbReference>
<evidence type="ECO:0000256" key="3">
    <source>
        <dbReference type="ARBA" id="ARBA00022630"/>
    </source>
</evidence>
<organism evidence="10 11">
    <name type="scientific">Saccharopolyspora gloriosae</name>
    <dbReference type="NCBI Taxonomy" id="455344"/>
    <lineage>
        <taxon>Bacteria</taxon>
        <taxon>Bacillati</taxon>
        <taxon>Actinomycetota</taxon>
        <taxon>Actinomycetes</taxon>
        <taxon>Pseudonocardiales</taxon>
        <taxon>Pseudonocardiaceae</taxon>
        <taxon>Saccharopolyspora</taxon>
    </lineage>
</organism>
<dbReference type="Pfam" id="PF00441">
    <property type="entry name" value="Acyl-CoA_dh_1"/>
    <property type="match status" value="1"/>
</dbReference>
<accession>A0A840NFW1</accession>
<dbReference type="GO" id="GO:0003995">
    <property type="term" value="F:acyl-CoA dehydrogenase activity"/>
    <property type="evidence" value="ECO:0007669"/>
    <property type="project" value="TreeGrafter"/>
</dbReference>
<dbReference type="InterPro" id="IPR037069">
    <property type="entry name" value="AcylCoA_DH/ox_N_sf"/>
</dbReference>
<sequence>MPRVLSDERRDFVQAIAEFCRRECGTKQQRDELTGGGEHPHNQELYGKMAELGWLGAYIPEEYGGAGLGMTELCLFLEETAYGRAPIGGFATTIISAAAYAKFGSPEQKRTVLEGVVAGRLEAVSMSEPGAGSDVGALTCKAERRDGGWVINGQKTWCSNAHISDHILLTARTTPGGTKHEGLTQFMVPTGTPGLEIRGIDTMGGREVNDLYFTDCFLPEDAVVGTVDQGWKQLMAGLNLERMILAALMLGTARRAFDDTVGYVKEREQFGRPIGSFQALRHRIADMATELECARLLLDDVARQIDADPERTFPREASMAKLKCTELAKHVSLEGMQMLGGYGYATEYGMEALLRETVVSTVYGGTSEIQRDIIGKTYGL</sequence>
<gene>
    <name evidence="10" type="ORF">BJ969_002231</name>
</gene>
<dbReference type="FunFam" id="2.40.110.10:FF:000002">
    <property type="entry name" value="Acyl-CoA dehydrogenase fadE12"/>
    <property type="match status" value="1"/>
</dbReference>
<comment type="caution">
    <text evidence="10">The sequence shown here is derived from an EMBL/GenBank/DDBJ whole genome shotgun (WGS) entry which is preliminary data.</text>
</comment>
<keyword evidence="5 6" id="KW-0560">Oxidoreductase</keyword>
<dbReference type="PANTHER" id="PTHR43884">
    <property type="entry name" value="ACYL-COA DEHYDROGENASE"/>
    <property type="match status" value="1"/>
</dbReference>
<dbReference type="InterPro" id="IPR046373">
    <property type="entry name" value="Acyl-CoA_Oxase/DH_mid-dom_sf"/>
</dbReference>
<dbReference type="PIRSF" id="PIRSF016578">
    <property type="entry name" value="HsaA"/>
    <property type="match status" value="1"/>
</dbReference>
<comment type="similarity">
    <text evidence="2 6">Belongs to the acyl-CoA dehydrogenase family.</text>
</comment>
<dbReference type="Gene3D" id="2.40.110.10">
    <property type="entry name" value="Butyryl-CoA Dehydrogenase, subunit A, domain 2"/>
    <property type="match status" value="1"/>
</dbReference>
<dbReference type="InterPro" id="IPR009100">
    <property type="entry name" value="AcylCoA_DH/oxidase_NM_dom_sf"/>
</dbReference>
<dbReference type="Pfam" id="PF02771">
    <property type="entry name" value="Acyl-CoA_dh_N"/>
    <property type="match status" value="1"/>
</dbReference>
<keyword evidence="11" id="KW-1185">Reference proteome</keyword>
<evidence type="ECO:0000256" key="5">
    <source>
        <dbReference type="ARBA" id="ARBA00023002"/>
    </source>
</evidence>
<dbReference type="GO" id="GO:0050660">
    <property type="term" value="F:flavin adenine dinucleotide binding"/>
    <property type="evidence" value="ECO:0007669"/>
    <property type="project" value="InterPro"/>
</dbReference>
<dbReference type="EMBL" id="JACHIV010000001">
    <property type="protein sequence ID" value="MBB5069143.1"/>
    <property type="molecule type" value="Genomic_DNA"/>
</dbReference>
<evidence type="ECO:0000256" key="1">
    <source>
        <dbReference type="ARBA" id="ARBA00001974"/>
    </source>
</evidence>
<dbReference type="Gene3D" id="1.10.540.10">
    <property type="entry name" value="Acyl-CoA dehydrogenase/oxidase, N-terminal domain"/>
    <property type="match status" value="1"/>
</dbReference>
<dbReference type="Gene3D" id="1.20.140.10">
    <property type="entry name" value="Butyryl-CoA Dehydrogenase, subunit A, domain 3"/>
    <property type="match status" value="1"/>
</dbReference>
<keyword evidence="4 6" id="KW-0274">FAD</keyword>
<feature type="domain" description="Acyl-CoA dehydrogenase/oxidase C-terminal" evidence="7">
    <location>
        <begin position="228"/>
        <end position="377"/>
    </location>
</feature>
<evidence type="ECO:0000259" key="8">
    <source>
        <dbReference type="Pfam" id="PF02770"/>
    </source>
</evidence>
<dbReference type="FunFam" id="1.20.140.10:FF:000001">
    <property type="entry name" value="Acyl-CoA dehydrogenase"/>
    <property type="match status" value="1"/>
</dbReference>
<reference evidence="10 11" key="1">
    <citation type="submission" date="2020-08" db="EMBL/GenBank/DDBJ databases">
        <title>Sequencing the genomes of 1000 actinobacteria strains.</title>
        <authorList>
            <person name="Klenk H.-P."/>
        </authorList>
    </citation>
    <scope>NUCLEOTIDE SEQUENCE [LARGE SCALE GENOMIC DNA]</scope>
    <source>
        <strain evidence="10 11">DSM 45582</strain>
    </source>
</reference>
<name>A0A840NFW1_9PSEU</name>
<dbReference type="SUPFAM" id="SSF56645">
    <property type="entry name" value="Acyl-CoA dehydrogenase NM domain-like"/>
    <property type="match status" value="1"/>
</dbReference>
<dbReference type="Pfam" id="PF02770">
    <property type="entry name" value="Acyl-CoA_dh_M"/>
    <property type="match status" value="1"/>
</dbReference>
<evidence type="ECO:0000256" key="6">
    <source>
        <dbReference type="RuleBase" id="RU362125"/>
    </source>
</evidence>
<dbReference type="RefSeq" id="WP_184478869.1">
    <property type="nucleotide sequence ID" value="NZ_JACHIV010000001.1"/>
</dbReference>
<dbReference type="InterPro" id="IPR009075">
    <property type="entry name" value="AcylCo_DH/oxidase_C"/>
</dbReference>
<evidence type="ECO:0000313" key="11">
    <source>
        <dbReference type="Proteomes" id="UP000580474"/>
    </source>
</evidence>
<evidence type="ECO:0000256" key="4">
    <source>
        <dbReference type="ARBA" id="ARBA00022827"/>
    </source>
</evidence>